<evidence type="ECO:0000259" key="9">
    <source>
        <dbReference type="PROSITE" id="PS51192"/>
    </source>
</evidence>
<dbReference type="SUPFAM" id="SSF52540">
    <property type="entry name" value="P-loop containing nucleoside triphosphate hydrolases"/>
    <property type="match status" value="1"/>
</dbReference>
<dbReference type="Pfam" id="PF00271">
    <property type="entry name" value="Helicase_C"/>
    <property type="match status" value="1"/>
</dbReference>
<keyword evidence="5" id="KW-0413">Isomerase</keyword>
<dbReference type="PROSITE" id="PS51192">
    <property type="entry name" value="HELICASE_ATP_BIND_1"/>
    <property type="match status" value="1"/>
</dbReference>
<dbReference type="GO" id="GO:0005524">
    <property type="term" value="F:ATP binding"/>
    <property type="evidence" value="ECO:0007669"/>
    <property type="project" value="UniProtKB-KW"/>
</dbReference>
<dbReference type="SMART" id="SM00487">
    <property type="entry name" value="DEXDc"/>
    <property type="match status" value="1"/>
</dbReference>
<keyword evidence="11" id="KW-0378">Hydrolase</keyword>
<dbReference type="SMART" id="SM00490">
    <property type="entry name" value="HELICc"/>
    <property type="match status" value="1"/>
</dbReference>
<dbReference type="GO" id="GO:0005737">
    <property type="term" value="C:cytoplasm"/>
    <property type="evidence" value="ECO:0007669"/>
    <property type="project" value="TreeGrafter"/>
</dbReference>
<dbReference type="GO" id="GO:0005694">
    <property type="term" value="C:chromosome"/>
    <property type="evidence" value="ECO:0007669"/>
    <property type="project" value="TreeGrafter"/>
</dbReference>
<feature type="compositionally biased region" description="Polar residues" evidence="8">
    <location>
        <begin position="593"/>
        <end position="605"/>
    </location>
</feature>
<sequence length="786" mass="87392">MCERFRWEHGVKPFQLEATKAQLLGKDTVVHASTGSGKTAIAAGPHVLDEIAGMVSLFVSPLLTLHVEMTKAFQENYGMKAIAVNSLIDGDTKKLYKASEIVQGKYQIVLLAPEMLIHRRFIEDVLKSHEFTSRLLAIIIDEAQCVSFWGQSFRKAYAEIGIVRAFIHPSTSIIAMSGTLAPRVRRDVLNKLGFSPGKYLVIDIGNARPNVSLAVLPSKHPLNSFHDLHFVIPPNVEALSDIPKTFLYCDNKETGYDIIDYLHSYLPEELWTCIRPFNASLSPQYREAAMLAFKIGLIRILVCTEAAGMGCDIPDISIVVQWKLTDTFSAFIQRAGRAVRNPDLKGVAILIAEPGAYRIDPTFPADTPTETEKAPRAPRRQGARNKPGAVVTGSQAGPIPTAKRIENKGFKSNTPAAPELREDSPGEGIYAFVQTTLCRRKIWDDVYGNSPPTEPKDGVACCDLCEPSLLDNFKFLPPERQRQRARVRQGVTDPGVIEQLKKWRAETYGRDFPTATWTDDGLLSDEFISKLAALGPIETKSQIAMVLDHTWAHWNRHGDSLFTFLSNLTIPPFQPLPTKTRKPTNPELPVRPTSDTLNAPQSQANGKRKRDTESGSIPSLNLRPRPSAAPFPGLQISTPPLRTPPVVPSQRRDPSYLAIQAQNLEYEHVNHRHGNILPFEGYHYPAIYGGAAPYARAHELAQMLPQTRPENAAALTYGTSWYPTQPSYTNWQHPLPPNIANTMARSYHEPPAPAPSQAFPAPPRVQHHPTPQYPFYHYFYPGGSQI</sequence>
<dbReference type="InterPro" id="IPR001650">
    <property type="entry name" value="Helicase_C-like"/>
</dbReference>
<dbReference type="GO" id="GO:0009378">
    <property type="term" value="F:four-way junction helicase activity"/>
    <property type="evidence" value="ECO:0007669"/>
    <property type="project" value="TreeGrafter"/>
</dbReference>
<dbReference type="PANTHER" id="PTHR13710:SF105">
    <property type="entry name" value="ATP-DEPENDENT DNA HELICASE Q1"/>
    <property type="match status" value="1"/>
</dbReference>
<dbReference type="GO" id="GO:0043138">
    <property type="term" value="F:3'-5' DNA helicase activity"/>
    <property type="evidence" value="ECO:0007669"/>
    <property type="project" value="UniProtKB-EC"/>
</dbReference>
<evidence type="ECO:0000256" key="4">
    <source>
        <dbReference type="ARBA" id="ARBA00023125"/>
    </source>
</evidence>
<organism evidence="11 12">
    <name type="scientific">Rhizoctonia solani AG-3 Rhs1AP</name>
    <dbReference type="NCBI Taxonomy" id="1086054"/>
    <lineage>
        <taxon>Eukaryota</taxon>
        <taxon>Fungi</taxon>
        <taxon>Dikarya</taxon>
        <taxon>Basidiomycota</taxon>
        <taxon>Agaricomycotina</taxon>
        <taxon>Agaricomycetes</taxon>
        <taxon>Cantharellales</taxon>
        <taxon>Ceratobasidiaceae</taxon>
        <taxon>Rhizoctonia</taxon>
    </lineage>
</organism>
<evidence type="ECO:0000256" key="3">
    <source>
        <dbReference type="ARBA" id="ARBA00022840"/>
    </source>
</evidence>
<feature type="domain" description="Helicase ATP-binding" evidence="9">
    <location>
        <begin position="19"/>
        <end position="198"/>
    </location>
</feature>
<gene>
    <name evidence="11" type="ORF">RSOL_095440</name>
</gene>
<protein>
    <recommendedName>
        <fullName evidence="7">DNA 3'-5' helicase</fullName>
        <ecNumber evidence="7">5.6.2.4</ecNumber>
    </recommendedName>
</protein>
<feature type="domain" description="Helicase C-terminal" evidence="10">
    <location>
        <begin position="235"/>
        <end position="391"/>
    </location>
</feature>
<dbReference type="PROSITE" id="PS51194">
    <property type="entry name" value="HELICASE_CTER"/>
    <property type="match status" value="1"/>
</dbReference>
<dbReference type="PANTHER" id="PTHR13710">
    <property type="entry name" value="DNA HELICASE RECQ FAMILY MEMBER"/>
    <property type="match status" value="1"/>
</dbReference>
<dbReference type="Proteomes" id="UP000030108">
    <property type="component" value="Unassembled WGS sequence"/>
</dbReference>
<dbReference type="Gene3D" id="3.40.50.300">
    <property type="entry name" value="P-loop containing nucleotide triphosphate hydrolases"/>
    <property type="match status" value="2"/>
</dbReference>
<feature type="region of interest" description="Disordered" evidence="8">
    <location>
        <begin position="574"/>
        <end position="651"/>
    </location>
</feature>
<dbReference type="OrthoDB" id="10261556at2759"/>
<evidence type="ECO:0000313" key="11">
    <source>
        <dbReference type="EMBL" id="EUC55172.1"/>
    </source>
</evidence>
<evidence type="ECO:0000256" key="6">
    <source>
        <dbReference type="ARBA" id="ARBA00034617"/>
    </source>
</evidence>
<keyword evidence="4" id="KW-0238">DNA-binding</keyword>
<evidence type="ECO:0000313" key="12">
    <source>
        <dbReference type="Proteomes" id="UP000030108"/>
    </source>
</evidence>
<evidence type="ECO:0000256" key="7">
    <source>
        <dbReference type="ARBA" id="ARBA00034808"/>
    </source>
</evidence>
<proteinExistence type="inferred from homology"/>
<comment type="caution">
    <text evidence="11">The sequence shown here is derived from an EMBL/GenBank/DDBJ whole genome shotgun (WGS) entry which is preliminary data.</text>
</comment>
<feature type="region of interest" description="Disordered" evidence="8">
    <location>
        <begin position="746"/>
        <end position="766"/>
    </location>
</feature>
<dbReference type="EMBL" id="JATN01000322">
    <property type="protein sequence ID" value="EUC55172.1"/>
    <property type="molecule type" value="Genomic_DNA"/>
</dbReference>
<dbReference type="InterPro" id="IPR011545">
    <property type="entry name" value="DEAD/DEAH_box_helicase_dom"/>
</dbReference>
<evidence type="ECO:0000256" key="5">
    <source>
        <dbReference type="ARBA" id="ARBA00023235"/>
    </source>
</evidence>
<feature type="non-terminal residue" evidence="11">
    <location>
        <position position="786"/>
    </location>
</feature>
<evidence type="ECO:0000256" key="1">
    <source>
        <dbReference type="ARBA" id="ARBA00005446"/>
    </source>
</evidence>
<dbReference type="Pfam" id="PF00270">
    <property type="entry name" value="DEAD"/>
    <property type="match status" value="1"/>
</dbReference>
<evidence type="ECO:0000259" key="10">
    <source>
        <dbReference type="PROSITE" id="PS51194"/>
    </source>
</evidence>
<dbReference type="GO" id="GO:0003677">
    <property type="term" value="F:DNA binding"/>
    <property type="evidence" value="ECO:0007669"/>
    <property type="project" value="UniProtKB-KW"/>
</dbReference>
<dbReference type="GO" id="GO:0016787">
    <property type="term" value="F:hydrolase activity"/>
    <property type="evidence" value="ECO:0007669"/>
    <property type="project" value="UniProtKB-KW"/>
</dbReference>
<dbReference type="AlphaFoldDB" id="X8IZR3"/>
<feature type="region of interest" description="Disordered" evidence="8">
    <location>
        <begin position="362"/>
        <end position="401"/>
    </location>
</feature>
<dbReference type="InterPro" id="IPR014001">
    <property type="entry name" value="Helicase_ATP-bd"/>
</dbReference>
<dbReference type="InterPro" id="IPR027417">
    <property type="entry name" value="P-loop_NTPase"/>
</dbReference>
<keyword evidence="2" id="KW-0547">Nucleotide-binding</keyword>
<dbReference type="GO" id="GO:0000724">
    <property type="term" value="P:double-strand break repair via homologous recombination"/>
    <property type="evidence" value="ECO:0007669"/>
    <property type="project" value="TreeGrafter"/>
</dbReference>
<name>X8IZR3_9AGAM</name>
<keyword evidence="3" id="KW-0067">ATP-binding</keyword>
<accession>X8IZR3</accession>
<comment type="catalytic activity">
    <reaction evidence="6">
        <text>Couples ATP hydrolysis with the unwinding of duplex DNA by translocating in the 3'-5' direction.</text>
        <dbReference type="EC" id="5.6.2.4"/>
    </reaction>
</comment>
<comment type="similarity">
    <text evidence="1">Belongs to the helicase family. RecQ subfamily.</text>
</comment>
<dbReference type="EC" id="5.6.2.4" evidence="7"/>
<evidence type="ECO:0000256" key="2">
    <source>
        <dbReference type="ARBA" id="ARBA00022741"/>
    </source>
</evidence>
<reference evidence="12" key="1">
    <citation type="journal article" date="2014" name="Genome Announc.">
        <title>Draft genome sequence of the plant-pathogenic soil fungus Rhizoctonia solani anastomosis group 3 strain Rhs1AP.</title>
        <authorList>
            <person name="Cubeta M.A."/>
            <person name="Thomas E."/>
            <person name="Dean R.A."/>
            <person name="Jabaji S."/>
            <person name="Neate S.M."/>
            <person name="Tavantzis S."/>
            <person name="Toda T."/>
            <person name="Vilgalys R."/>
            <person name="Bharathan N."/>
            <person name="Fedorova-Abrams N."/>
            <person name="Pakala S.B."/>
            <person name="Pakala S.M."/>
            <person name="Zafar N."/>
            <person name="Joardar V."/>
            <person name="Losada L."/>
            <person name="Nierman W.C."/>
        </authorList>
    </citation>
    <scope>NUCLEOTIDE SEQUENCE [LARGE SCALE GENOMIC DNA]</scope>
    <source>
        <strain evidence="12">AG-3</strain>
    </source>
</reference>
<evidence type="ECO:0000256" key="8">
    <source>
        <dbReference type="SAM" id="MobiDB-lite"/>
    </source>
</evidence>